<dbReference type="GO" id="GO:0009897">
    <property type="term" value="C:external side of plasma membrane"/>
    <property type="evidence" value="ECO:0007669"/>
    <property type="project" value="TreeGrafter"/>
</dbReference>
<dbReference type="PANTHER" id="PTHR23220">
    <property type="entry name" value="INTEGRIN ALPHA"/>
    <property type="match status" value="1"/>
</dbReference>
<dbReference type="InterPro" id="IPR013519">
    <property type="entry name" value="Int_alpha_beta-p"/>
</dbReference>
<dbReference type="Gene3D" id="2.60.40.1460">
    <property type="entry name" value="Integrin domains. Chain A, domain 2"/>
    <property type="match status" value="1"/>
</dbReference>
<evidence type="ECO:0000259" key="15">
    <source>
        <dbReference type="Pfam" id="PF20806"/>
    </source>
</evidence>
<keyword evidence="4 13" id="KW-0732">Signal</keyword>
<dbReference type="Pfam" id="PF20806">
    <property type="entry name" value="Integrin_A_Ig_3"/>
    <property type="match status" value="1"/>
</dbReference>
<dbReference type="Pfam" id="PF01839">
    <property type="entry name" value="FG-GAP"/>
    <property type="match status" value="2"/>
</dbReference>
<keyword evidence="5" id="KW-0677">Repeat</keyword>
<dbReference type="RefSeq" id="XP_015594346.1">
    <property type="nucleotide sequence ID" value="XM_015738860.2"/>
</dbReference>
<dbReference type="Gene3D" id="1.20.5.930">
    <property type="entry name" value="Bicelle-embedded integrin alpha(iib) transmembrane segment"/>
    <property type="match status" value="1"/>
</dbReference>
<dbReference type="AlphaFoldDB" id="A0AAJ7BUY1"/>
<keyword evidence="11" id="KW-0325">Glycoprotein</keyword>
<feature type="repeat" description="FG-GAP" evidence="12">
    <location>
        <begin position="416"/>
        <end position="478"/>
    </location>
</feature>
<evidence type="ECO:0000256" key="12">
    <source>
        <dbReference type="PROSITE-ProRule" id="PRU00803"/>
    </source>
</evidence>
<evidence type="ECO:0000256" key="9">
    <source>
        <dbReference type="ARBA" id="ARBA00023136"/>
    </source>
</evidence>
<dbReference type="Pfam" id="PF20805">
    <property type="entry name" value="Integrin_A_Ig_2"/>
    <property type="match status" value="1"/>
</dbReference>
<evidence type="ECO:0000256" key="13">
    <source>
        <dbReference type="RuleBase" id="RU003762"/>
    </source>
</evidence>
<evidence type="ECO:0000256" key="5">
    <source>
        <dbReference type="ARBA" id="ARBA00022737"/>
    </source>
</evidence>
<evidence type="ECO:0000256" key="8">
    <source>
        <dbReference type="ARBA" id="ARBA00023037"/>
    </source>
</evidence>
<feature type="repeat" description="FG-GAP" evidence="12">
    <location>
        <begin position="355"/>
        <end position="409"/>
    </location>
</feature>
<dbReference type="InterPro" id="IPR048285">
    <property type="entry name" value="Integrin_alpha_Ig-like_2"/>
</dbReference>
<evidence type="ECO:0000259" key="14">
    <source>
        <dbReference type="Pfam" id="PF20805"/>
    </source>
</evidence>
<dbReference type="Gene3D" id="2.60.40.1530">
    <property type="entry name" value="ntegrin, alpha v. Chain A, domain 4"/>
    <property type="match status" value="1"/>
</dbReference>
<evidence type="ECO:0000256" key="10">
    <source>
        <dbReference type="ARBA" id="ARBA00023170"/>
    </source>
</evidence>
<dbReference type="GO" id="GO:0005178">
    <property type="term" value="F:integrin binding"/>
    <property type="evidence" value="ECO:0007669"/>
    <property type="project" value="TreeGrafter"/>
</dbReference>
<proteinExistence type="inferred from homology"/>
<dbReference type="GO" id="GO:0033627">
    <property type="term" value="P:cell adhesion mediated by integrin"/>
    <property type="evidence" value="ECO:0007669"/>
    <property type="project" value="TreeGrafter"/>
</dbReference>
<feature type="chain" id="PRO_5042316967" evidence="13">
    <location>
        <begin position="17"/>
        <end position="1041"/>
    </location>
</feature>
<dbReference type="GO" id="GO:0007229">
    <property type="term" value="P:integrin-mediated signaling pathway"/>
    <property type="evidence" value="ECO:0007669"/>
    <property type="project" value="UniProtKB-KW"/>
</dbReference>
<dbReference type="InterPro" id="IPR013517">
    <property type="entry name" value="FG-GAP"/>
</dbReference>
<keyword evidence="10 13" id="KW-0675">Receptor</keyword>
<name>A0AAJ7BUY1_CEPCN</name>
<evidence type="ECO:0000256" key="11">
    <source>
        <dbReference type="ARBA" id="ARBA00023180"/>
    </source>
</evidence>
<feature type="signal peptide" evidence="13">
    <location>
        <begin position="1"/>
        <end position="16"/>
    </location>
</feature>
<comment type="subcellular location">
    <subcellularLocation>
        <location evidence="1 13">Membrane</location>
        <topology evidence="1 13">Single-pass type I membrane protein</topology>
    </subcellularLocation>
</comment>
<keyword evidence="9 13" id="KW-0472">Membrane</keyword>
<comment type="similarity">
    <text evidence="2 13">Belongs to the integrin alpha chain family.</text>
</comment>
<feature type="repeat" description="FG-GAP" evidence="12">
    <location>
        <begin position="295"/>
        <end position="354"/>
    </location>
</feature>
<dbReference type="GO" id="GO:0007157">
    <property type="term" value="P:heterophilic cell-cell adhesion via plasma membrane cell adhesion molecules"/>
    <property type="evidence" value="ECO:0007669"/>
    <property type="project" value="UniProtKB-ARBA"/>
</dbReference>
<accession>A0AAJ7BUY1</accession>
<evidence type="ECO:0000256" key="4">
    <source>
        <dbReference type="ARBA" id="ARBA00022729"/>
    </source>
</evidence>
<dbReference type="Gene3D" id="2.130.10.130">
    <property type="entry name" value="Integrin alpha, N-terminal"/>
    <property type="match status" value="1"/>
</dbReference>
<dbReference type="GO" id="GO:0007160">
    <property type="term" value="P:cell-matrix adhesion"/>
    <property type="evidence" value="ECO:0007669"/>
    <property type="project" value="TreeGrafter"/>
</dbReference>
<keyword evidence="7 13" id="KW-1133">Transmembrane helix</keyword>
<dbReference type="SUPFAM" id="SSF69318">
    <property type="entry name" value="Integrin alpha N-terminal domain"/>
    <property type="match status" value="1"/>
</dbReference>
<dbReference type="InterPro" id="IPR028994">
    <property type="entry name" value="Integrin_alpha_N"/>
</dbReference>
<feature type="transmembrane region" description="Helical" evidence="13">
    <location>
        <begin position="990"/>
        <end position="1016"/>
    </location>
</feature>
<evidence type="ECO:0000313" key="16">
    <source>
        <dbReference type="Proteomes" id="UP000694920"/>
    </source>
</evidence>
<dbReference type="InterPro" id="IPR032695">
    <property type="entry name" value="Integrin_dom_sf"/>
</dbReference>
<evidence type="ECO:0000256" key="2">
    <source>
        <dbReference type="ARBA" id="ARBA00008054"/>
    </source>
</evidence>
<feature type="domain" description="Integrin alpha third immunoglobulin-like" evidence="15">
    <location>
        <begin position="768"/>
        <end position="956"/>
    </location>
</feature>
<dbReference type="Proteomes" id="UP000694920">
    <property type="component" value="Unplaced"/>
</dbReference>
<dbReference type="InterPro" id="IPR000413">
    <property type="entry name" value="Integrin_alpha"/>
</dbReference>
<keyword evidence="6 13" id="KW-0130">Cell adhesion</keyword>
<gene>
    <name evidence="17" type="primary">LOC107267324</name>
</gene>
<dbReference type="PRINTS" id="PR01185">
    <property type="entry name" value="INTEGRINA"/>
</dbReference>
<dbReference type="Gene3D" id="2.60.40.1510">
    <property type="entry name" value="ntegrin, alpha v. Chain A, domain 3"/>
    <property type="match status" value="1"/>
</dbReference>
<dbReference type="SUPFAM" id="SSF69179">
    <property type="entry name" value="Integrin domains"/>
    <property type="match status" value="2"/>
</dbReference>
<keyword evidence="8 13" id="KW-0401">Integrin</keyword>
<dbReference type="PROSITE" id="PS51470">
    <property type="entry name" value="FG_GAP"/>
    <property type="match status" value="3"/>
</dbReference>
<dbReference type="GO" id="GO:0008305">
    <property type="term" value="C:integrin complex"/>
    <property type="evidence" value="ECO:0007669"/>
    <property type="project" value="InterPro"/>
</dbReference>
<evidence type="ECO:0000256" key="3">
    <source>
        <dbReference type="ARBA" id="ARBA00022692"/>
    </source>
</evidence>
<evidence type="ECO:0000313" key="17">
    <source>
        <dbReference type="RefSeq" id="XP_015594346.1"/>
    </source>
</evidence>
<keyword evidence="16" id="KW-1185">Reference proteome</keyword>
<dbReference type="GeneID" id="107267324"/>
<protein>
    <submittedName>
        <fullName evidence="17">Integrin alpha-V</fullName>
    </submittedName>
</protein>
<dbReference type="SMART" id="SM00191">
    <property type="entry name" value="Int_alpha"/>
    <property type="match status" value="5"/>
</dbReference>
<dbReference type="KEGG" id="ccin:107267324"/>
<evidence type="ECO:0000256" key="6">
    <source>
        <dbReference type="ARBA" id="ARBA00022889"/>
    </source>
</evidence>
<dbReference type="PANTHER" id="PTHR23220:SF83">
    <property type="entry name" value="INTEGRIN ALPHA-PS3-RELATED"/>
    <property type="match status" value="1"/>
</dbReference>
<organism evidence="16 17">
    <name type="scientific">Cephus cinctus</name>
    <name type="common">Wheat stem sawfly</name>
    <dbReference type="NCBI Taxonomy" id="211228"/>
    <lineage>
        <taxon>Eukaryota</taxon>
        <taxon>Metazoa</taxon>
        <taxon>Ecdysozoa</taxon>
        <taxon>Arthropoda</taxon>
        <taxon>Hexapoda</taxon>
        <taxon>Insecta</taxon>
        <taxon>Pterygota</taxon>
        <taxon>Neoptera</taxon>
        <taxon>Endopterygota</taxon>
        <taxon>Hymenoptera</taxon>
        <taxon>Cephoidea</taxon>
        <taxon>Cephidae</taxon>
        <taxon>Cephus</taxon>
    </lineage>
</organism>
<evidence type="ECO:0000256" key="1">
    <source>
        <dbReference type="ARBA" id="ARBA00004479"/>
    </source>
</evidence>
<reference evidence="17" key="1">
    <citation type="submission" date="2025-08" db="UniProtKB">
        <authorList>
            <consortium name="RefSeq"/>
        </authorList>
    </citation>
    <scope>IDENTIFICATION</scope>
</reference>
<keyword evidence="3 13" id="KW-0812">Transmembrane</keyword>
<feature type="domain" description="Integrin alpha second immunoglobulin-like" evidence="14">
    <location>
        <begin position="610"/>
        <end position="735"/>
    </location>
</feature>
<dbReference type="InterPro" id="IPR048286">
    <property type="entry name" value="Integrin_alpha_Ig-like_3"/>
</dbReference>
<sequence length="1041" mass="114578">MSTEILLLLLPVVVFGYNLDTSRPILYSDPSVSNGKNLQNDSGRDYFGYTVLLYHSAGKNSSWLIVGAPRGNYSLNQRQKLPTDPGVAYRCELFGKKCTQVTPSDPYDIPIQLPNVSPITIHKAGSWFGAALSIYEPDDILTICAPRTTMTIRTSRKKLLTIHGLCYNGLITSGNMKADTERAFDHDFSKGGWNDPVRGFSIKYSTNHSENAIGIEGIPISKGHGAVQLIRLKKSLTKKTNVIYPPKGVGDKGVLPYFGYCVTSGYFFKKNELLFATSAPGLRYTGAIAIINPTNPALVPSIIGNVIGQYFGASLAAGDLNNDGLDDLIVGAPHWGQDNGKVYIYLGSETGEFVAGATLSGNVEGGQFGYALVSGDLDGDGFDDLIVGAPWEDSGVVYVFNGRIAIEEGTLLRSSQRISGSDIFYGLQGFGYTFSKPIDIDGNGYPEVAIGAYKSGHVVVLRGKPVVRTIVTSKIYPSSLNRNSTSFQLETCIDQLSKKIHRVQKYKIEARIDEDLKRIKESELKSLQYLELSKGSCTNYSFSVANDISNFLDPINIFIRYQIAENVEKTVIIIGDKGDQDDTFCHSCAMESSESLLKWIQLTLPFDIGCGDDKVCHSTITANAIFLGVQDNDTWVIGSDDISLEIKLNNHGEIAYLTTVVFSFPDGVTLRSILPSCQEGTSNNSLTVTCDVGNLADAMNKSVLLDLDMKALHESSWHNKTLNFTMTIRTRSINKGISQITMPLRLVTKAALTITGKANEESYYFSRKNENTLNITFQHTYQIIKLGATPISDSELTVDMPIATGNYSYFLSVYEPQLYISGSRYECSSQGIVWFRPDTLDTTLEDDNTDVLQSINVYQRGKRNSQNSSNPVHLEVNTTLMNQTDLSKEEKGEIIYLNCSTHGVQCERIKCNLAALKETKDIGKLYIKMVLHFSTFNATSPHVERIIRLSLNANVTVIRPSISLPIAGTISMINVTTAFYGTATKIKVSFWILVGSLFLGLLLLCIIVGILSWLGFFKRQTKEDLQALKANILNMESISSE</sequence>
<evidence type="ECO:0000256" key="7">
    <source>
        <dbReference type="ARBA" id="ARBA00022989"/>
    </source>
</evidence>